<keyword evidence="2" id="KW-0812">Transmembrane</keyword>
<evidence type="ECO:0000256" key="2">
    <source>
        <dbReference type="SAM" id="Phobius"/>
    </source>
</evidence>
<feature type="transmembrane region" description="Helical" evidence="2">
    <location>
        <begin position="254"/>
        <end position="270"/>
    </location>
</feature>
<sequence>MTYHLRRRNGFVVKAESNGGDNGNSVDKGENEVRGESTMPDRFRYLMKEGPDKPVRWPWFIDNGNSVDKGENEVRGESTIPDRFRYLTKEGPDKPIRWPWFIGRMYSFIQSACLDRICSTGVFLSLRTSMAFLLYAWRTVLWELGNWKKAVGALFRFLGYISKLALAVVYYFIGDQITTIIRFIESTIYSLRAFYSGLIAYAPIQELTTIIVLASCVLAIGEAAVPDSVNSQQYILTAAGITGYAAVRGYISELFFWFLLVGLFVFSRFMKKRDYVSSAMPAAAALAAVGEPWVRFVVMVSYAALAVVQHSKMPFNKSEGETTGAVRKVPFPLICAALAIGVRLAAKWAGYQHLTWMIV</sequence>
<dbReference type="EMBL" id="JAVYJV010000019">
    <property type="protein sequence ID" value="KAK4345038.1"/>
    <property type="molecule type" value="Genomic_DNA"/>
</dbReference>
<feature type="transmembrane region" description="Helical" evidence="2">
    <location>
        <begin position="329"/>
        <end position="346"/>
    </location>
</feature>
<feature type="transmembrane region" description="Helical" evidence="2">
    <location>
        <begin position="194"/>
        <end position="220"/>
    </location>
</feature>
<evidence type="ECO:0000313" key="4">
    <source>
        <dbReference type="Proteomes" id="UP001291623"/>
    </source>
</evidence>
<evidence type="ECO:0000256" key="1">
    <source>
        <dbReference type="SAM" id="MobiDB-lite"/>
    </source>
</evidence>
<evidence type="ECO:0000313" key="3">
    <source>
        <dbReference type="EMBL" id="KAK4345038.1"/>
    </source>
</evidence>
<feature type="region of interest" description="Disordered" evidence="1">
    <location>
        <begin position="1"/>
        <end position="35"/>
    </location>
</feature>
<gene>
    <name evidence="3" type="ORF">RND71_035214</name>
</gene>
<keyword evidence="2" id="KW-0472">Membrane</keyword>
<organism evidence="3 4">
    <name type="scientific">Anisodus tanguticus</name>
    <dbReference type="NCBI Taxonomy" id="243964"/>
    <lineage>
        <taxon>Eukaryota</taxon>
        <taxon>Viridiplantae</taxon>
        <taxon>Streptophyta</taxon>
        <taxon>Embryophyta</taxon>
        <taxon>Tracheophyta</taxon>
        <taxon>Spermatophyta</taxon>
        <taxon>Magnoliopsida</taxon>
        <taxon>eudicotyledons</taxon>
        <taxon>Gunneridae</taxon>
        <taxon>Pentapetalae</taxon>
        <taxon>asterids</taxon>
        <taxon>lamiids</taxon>
        <taxon>Solanales</taxon>
        <taxon>Solanaceae</taxon>
        <taxon>Solanoideae</taxon>
        <taxon>Hyoscyameae</taxon>
        <taxon>Anisodus</taxon>
    </lineage>
</organism>
<keyword evidence="2" id="KW-1133">Transmembrane helix</keyword>
<feature type="transmembrane region" description="Helical" evidence="2">
    <location>
        <begin position="113"/>
        <end position="137"/>
    </location>
</feature>
<reference evidence="3" key="1">
    <citation type="submission" date="2023-12" db="EMBL/GenBank/DDBJ databases">
        <title>Genome assembly of Anisodus tanguticus.</title>
        <authorList>
            <person name="Wang Y.-J."/>
        </authorList>
    </citation>
    <scope>NUCLEOTIDE SEQUENCE</scope>
    <source>
        <strain evidence="3">KB-2021</strain>
        <tissue evidence="3">Leaf</tissue>
    </source>
</reference>
<dbReference type="AlphaFoldDB" id="A0AAE1UUA4"/>
<comment type="caution">
    <text evidence="3">The sequence shown here is derived from an EMBL/GenBank/DDBJ whole genome shotgun (WGS) entry which is preliminary data.</text>
</comment>
<dbReference type="InterPro" id="IPR056894">
    <property type="entry name" value="AtTam38"/>
</dbReference>
<accession>A0AAE1UUA4</accession>
<feature type="transmembrane region" description="Helical" evidence="2">
    <location>
        <begin position="282"/>
        <end position="309"/>
    </location>
</feature>
<protein>
    <submittedName>
        <fullName evidence="3">Uncharacterized protein</fullName>
    </submittedName>
</protein>
<proteinExistence type="predicted"/>
<dbReference type="Pfam" id="PF25114">
    <property type="entry name" value="AtTam38"/>
    <property type="match status" value="3"/>
</dbReference>
<name>A0AAE1UUA4_9SOLA</name>
<feature type="transmembrane region" description="Helical" evidence="2">
    <location>
        <begin position="157"/>
        <end position="173"/>
    </location>
</feature>
<keyword evidence="4" id="KW-1185">Reference proteome</keyword>
<dbReference type="Proteomes" id="UP001291623">
    <property type="component" value="Unassembled WGS sequence"/>
</dbReference>